<evidence type="ECO:0000313" key="3">
    <source>
        <dbReference type="Proteomes" id="UP000315753"/>
    </source>
</evidence>
<dbReference type="RefSeq" id="WP_141601350.1">
    <property type="nucleotide sequence ID" value="NZ_JARMSB010000014.1"/>
</dbReference>
<name>A0A540V4W5_9BACL</name>
<evidence type="ECO:0000256" key="1">
    <source>
        <dbReference type="SAM" id="MobiDB-lite"/>
    </source>
</evidence>
<gene>
    <name evidence="2" type="ORF">FKZ59_03465</name>
</gene>
<feature type="compositionally biased region" description="Polar residues" evidence="1">
    <location>
        <begin position="80"/>
        <end position="91"/>
    </location>
</feature>
<proteinExistence type="predicted"/>
<feature type="region of interest" description="Disordered" evidence="1">
    <location>
        <begin position="74"/>
        <end position="116"/>
    </location>
</feature>
<sequence>MEALILFIIFGLIGSYLSNKSKGQQKTSTPPIRPQKSRPKVEIKTLDEFAREIYEQLKDEAAELKKETVQKVEIKEKQPEVQQPASPSSKQAVKKEQPKETTVLPKKTMHREKSPLSFLTSKEALVNAVIAQEILGPPKSKKR</sequence>
<comment type="caution">
    <text evidence="2">The sequence shown here is derived from an EMBL/GenBank/DDBJ whole genome shotgun (WGS) entry which is preliminary data.</text>
</comment>
<feature type="compositionally biased region" description="Polar residues" evidence="1">
    <location>
        <begin position="20"/>
        <end position="30"/>
    </location>
</feature>
<feature type="region of interest" description="Disordered" evidence="1">
    <location>
        <begin position="20"/>
        <end position="39"/>
    </location>
</feature>
<dbReference type="OrthoDB" id="2734847at2"/>
<accession>A0A540V4W5</accession>
<evidence type="ECO:0000313" key="2">
    <source>
        <dbReference type="EMBL" id="TQE91791.1"/>
    </source>
</evidence>
<protein>
    <submittedName>
        <fullName evidence="2">Uncharacterized protein</fullName>
    </submittedName>
</protein>
<dbReference type="AlphaFoldDB" id="A0A540V4W5"/>
<dbReference type="Proteomes" id="UP000315753">
    <property type="component" value="Unassembled WGS sequence"/>
</dbReference>
<organism evidence="2 3">
    <name type="scientific">Ureibacillus terrenus</name>
    <dbReference type="NCBI Taxonomy" id="118246"/>
    <lineage>
        <taxon>Bacteria</taxon>
        <taxon>Bacillati</taxon>
        <taxon>Bacillota</taxon>
        <taxon>Bacilli</taxon>
        <taxon>Bacillales</taxon>
        <taxon>Caryophanaceae</taxon>
        <taxon>Ureibacillus</taxon>
    </lineage>
</organism>
<keyword evidence="3" id="KW-1185">Reference proteome</keyword>
<dbReference type="EMBL" id="VIGD01000003">
    <property type="protein sequence ID" value="TQE91791.1"/>
    <property type="molecule type" value="Genomic_DNA"/>
</dbReference>
<reference evidence="2 3" key="1">
    <citation type="submission" date="2019-06" db="EMBL/GenBank/DDBJ databases">
        <title>Genome sequence of Ureibacillus terrenus.</title>
        <authorList>
            <person name="Maclea K.S."/>
            <person name="Simoes M."/>
        </authorList>
    </citation>
    <scope>NUCLEOTIDE SEQUENCE [LARGE SCALE GENOMIC DNA]</scope>
    <source>
        <strain evidence="2 3">ATCC BAA-384</strain>
    </source>
</reference>